<dbReference type="Proteomes" id="UP001595765">
    <property type="component" value="Unassembled WGS sequence"/>
</dbReference>
<dbReference type="EMBL" id="JBHSBB010000008">
    <property type="protein sequence ID" value="MFC4031712.1"/>
    <property type="molecule type" value="Genomic_DNA"/>
</dbReference>
<dbReference type="Gene3D" id="3.40.190.10">
    <property type="entry name" value="Periplasmic binding protein-like II"/>
    <property type="match status" value="2"/>
</dbReference>
<dbReference type="SUPFAM" id="SSF53850">
    <property type="entry name" value="Periplasmic binding protein-like II"/>
    <property type="match status" value="1"/>
</dbReference>
<dbReference type="RefSeq" id="WP_386428040.1">
    <property type="nucleotide sequence ID" value="NZ_JBHSBB010000008.1"/>
</dbReference>
<protein>
    <submittedName>
        <fullName evidence="4">PstS family phosphate ABC transporter substrate-binding protein</fullName>
    </submittedName>
</protein>
<keyword evidence="2" id="KW-1133">Transmembrane helix</keyword>
<evidence type="ECO:0000313" key="5">
    <source>
        <dbReference type="Proteomes" id="UP001595765"/>
    </source>
</evidence>
<reference evidence="5" key="1">
    <citation type="journal article" date="2019" name="Int. J. Syst. Evol. Microbiol.">
        <title>The Global Catalogue of Microorganisms (GCM) 10K type strain sequencing project: providing services to taxonomists for standard genome sequencing and annotation.</title>
        <authorList>
            <consortium name="The Broad Institute Genomics Platform"/>
            <consortium name="The Broad Institute Genome Sequencing Center for Infectious Disease"/>
            <person name="Wu L."/>
            <person name="Ma J."/>
        </authorList>
    </citation>
    <scope>NUCLEOTIDE SEQUENCE [LARGE SCALE GENOMIC DNA]</scope>
    <source>
        <strain evidence="5">CGMCC 4.7237</strain>
    </source>
</reference>
<evidence type="ECO:0000259" key="3">
    <source>
        <dbReference type="Pfam" id="PF12849"/>
    </source>
</evidence>
<dbReference type="Pfam" id="PF12849">
    <property type="entry name" value="PBP_like_2"/>
    <property type="match status" value="1"/>
</dbReference>
<feature type="domain" description="PBP" evidence="3">
    <location>
        <begin position="234"/>
        <end position="489"/>
    </location>
</feature>
<keyword evidence="5" id="KW-1185">Reference proteome</keyword>
<dbReference type="InterPro" id="IPR024370">
    <property type="entry name" value="PBP_domain"/>
</dbReference>
<evidence type="ECO:0000256" key="2">
    <source>
        <dbReference type="SAM" id="Phobius"/>
    </source>
</evidence>
<gene>
    <name evidence="4" type="ORF">ACFO3J_09500</name>
</gene>
<accession>A0ABV8HLD2</accession>
<name>A0ABV8HLD2_9ACTN</name>
<evidence type="ECO:0000256" key="1">
    <source>
        <dbReference type="ARBA" id="ARBA00022729"/>
    </source>
</evidence>
<keyword evidence="1" id="KW-0732">Signal</keyword>
<comment type="caution">
    <text evidence="4">The sequence shown here is derived from an EMBL/GenBank/DDBJ whole genome shotgun (WGS) entry which is preliminary data.</text>
</comment>
<sequence length="517" mass="54788">MSPISPDSIVAIVTSLIALGITPFVNFVFWLRGRGGRRIGYRVQLDTPVGGDNGQAEQQNVRLGLFGDLSELSHDATVVLLRIENDGRETVAESDYTSPDPSHGLTVVFTDRVVRGVSVTQLSDEHLIDHFTRPGAVAHHGNQIHLPRVPLDRGQHYKLFVLLTGGPAASPVRITGGLREGRVYANRARPVDDTSPAISGTAYGIIGTFCAALLVLGGLVVHLDARHTDPMGCATGGLTVAGSTAFQPAATDLAARYEKECPGSRITVDANGSDVDIAALIGQGDRAKDSSPPVIVFSDGPAQNVSPRLSGQKVAVTAFAMVVNSRLPVEDLSLAALRSAYANDAPVLAWRGLGVDSGLPIRLISRKDGSGTRKLFERLILGRHTEPGRTSGDCVSLLYPTDVRPIRCELDRTQDVLDKVGTTPGGLGYAELQAAQHAKGVRVLKIGGEAPSPQAINDGTYPFAEIEYAYTYDRPAGGSLAESFLNFAVNGDGKAVLEYDNHLPCQSPAGYKRCGGT</sequence>
<feature type="transmembrane region" description="Helical" evidence="2">
    <location>
        <begin position="202"/>
        <end position="223"/>
    </location>
</feature>
<organism evidence="4 5">
    <name type="scientific">Streptomyces polygonati</name>
    <dbReference type="NCBI Taxonomy" id="1617087"/>
    <lineage>
        <taxon>Bacteria</taxon>
        <taxon>Bacillati</taxon>
        <taxon>Actinomycetota</taxon>
        <taxon>Actinomycetes</taxon>
        <taxon>Kitasatosporales</taxon>
        <taxon>Streptomycetaceae</taxon>
        <taxon>Streptomyces</taxon>
    </lineage>
</organism>
<proteinExistence type="predicted"/>
<keyword evidence="2" id="KW-0472">Membrane</keyword>
<dbReference type="InterPro" id="IPR050811">
    <property type="entry name" value="Phosphate_ABC_transporter"/>
</dbReference>
<keyword evidence="2" id="KW-0812">Transmembrane</keyword>
<dbReference type="PANTHER" id="PTHR30570">
    <property type="entry name" value="PERIPLASMIC PHOSPHATE BINDING COMPONENT OF PHOSPHATE ABC TRANSPORTER"/>
    <property type="match status" value="1"/>
</dbReference>
<feature type="transmembrane region" description="Helical" evidence="2">
    <location>
        <begin position="12"/>
        <end position="31"/>
    </location>
</feature>
<evidence type="ECO:0000313" key="4">
    <source>
        <dbReference type="EMBL" id="MFC4031712.1"/>
    </source>
</evidence>
<dbReference type="PANTHER" id="PTHR30570:SF1">
    <property type="entry name" value="PHOSPHATE-BINDING PROTEIN PSTS"/>
    <property type="match status" value="1"/>
</dbReference>